<reference evidence="8" key="1">
    <citation type="submission" date="2023-02" db="EMBL/GenBank/DDBJ databases">
        <title>Colletotrichum kahawae CIFC_Que2 genome sequencing and assembly.</title>
        <authorList>
            <person name="Baroncelli R."/>
        </authorList>
    </citation>
    <scope>NUCLEOTIDE SEQUENCE</scope>
    <source>
        <strain evidence="8">CIFC_Que2</strain>
    </source>
</reference>
<feature type="region of interest" description="Disordered" evidence="6">
    <location>
        <begin position="639"/>
        <end position="711"/>
    </location>
</feature>
<feature type="compositionally biased region" description="Low complexity" evidence="6">
    <location>
        <begin position="692"/>
        <end position="709"/>
    </location>
</feature>
<feature type="region of interest" description="Disordered" evidence="6">
    <location>
        <begin position="287"/>
        <end position="320"/>
    </location>
</feature>
<dbReference type="InterPro" id="IPR023827">
    <property type="entry name" value="Peptidase_S8_Asp-AS"/>
</dbReference>
<dbReference type="InterPro" id="IPR023828">
    <property type="entry name" value="Peptidase_S8_Ser-AS"/>
</dbReference>
<proteinExistence type="inferred from homology"/>
<dbReference type="Gene3D" id="3.40.50.200">
    <property type="entry name" value="Peptidase S8/S53 domain"/>
    <property type="match status" value="1"/>
</dbReference>
<evidence type="ECO:0000256" key="7">
    <source>
        <dbReference type="SAM" id="SignalP"/>
    </source>
</evidence>
<feature type="compositionally biased region" description="Low complexity" evidence="6">
    <location>
        <begin position="294"/>
        <end position="311"/>
    </location>
</feature>
<evidence type="ECO:0000256" key="3">
    <source>
        <dbReference type="ARBA" id="ARBA00022801"/>
    </source>
</evidence>
<comment type="caution">
    <text evidence="8">The sequence shown here is derived from an EMBL/GenBank/DDBJ whole genome shotgun (WGS) entry which is preliminary data.</text>
</comment>
<dbReference type="SUPFAM" id="SSF52743">
    <property type="entry name" value="Subtilisin-like"/>
    <property type="match status" value="1"/>
</dbReference>
<dbReference type="AlphaFoldDB" id="A0AAE0D3H9"/>
<dbReference type="InterPro" id="IPR015500">
    <property type="entry name" value="Peptidase_S8_subtilisin-rel"/>
</dbReference>
<dbReference type="InterPro" id="IPR050131">
    <property type="entry name" value="Peptidase_S8_subtilisin-like"/>
</dbReference>
<feature type="chain" id="PRO_5042095515" evidence="7">
    <location>
        <begin position="24"/>
        <end position="739"/>
    </location>
</feature>
<organism evidence="8 9">
    <name type="scientific">Colletotrichum kahawae</name>
    <name type="common">Coffee berry disease fungus</name>
    <dbReference type="NCBI Taxonomy" id="34407"/>
    <lineage>
        <taxon>Eukaryota</taxon>
        <taxon>Fungi</taxon>
        <taxon>Dikarya</taxon>
        <taxon>Ascomycota</taxon>
        <taxon>Pezizomycotina</taxon>
        <taxon>Sordariomycetes</taxon>
        <taxon>Hypocreomycetidae</taxon>
        <taxon>Glomerellales</taxon>
        <taxon>Glomerellaceae</taxon>
        <taxon>Colletotrichum</taxon>
        <taxon>Colletotrichum gloeosporioides species complex</taxon>
    </lineage>
</organism>
<dbReference type="PANTHER" id="PTHR43806">
    <property type="entry name" value="PEPTIDASE S8"/>
    <property type="match status" value="1"/>
</dbReference>
<keyword evidence="4 5" id="KW-0720">Serine protease</keyword>
<evidence type="ECO:0000313" key="8">
    <source>
        <dbReference type="EMBL" id="KAK2749069.1"/>
    </source>
</evidence>
<dbReference type="EMBL" id="VYYT01000278">
    <property type="protein sequence ID" value="KAK2749069.1"/>
    <property type="molecule type" value="Genomic_DNA"/>
</dbReference>
<dbReference type="GO" id="GO:0006508">
    <property type="term" value="P:proteolysis"/>
    <property type="evidence" value="ECO:0007669"/>
    <property type="project" value="UniProtKB-KW"/>
</dbReference>
<feature type="signal peptide" evidence="7">
    <location>
        <begin position="1"/>
        <end position="23"/>
    </location>
</feature>
<feature type="compositionally biased region" description="Polar residues" evidence="6">
    <location>
        <begin position="639"/>
        <end position="672"/>
    </location>
</feature>
<protein>
    <submittedName>
        <fullName evidence="8">Subtilisin-like protease</fullName>
    </submittedName>
</protein>
<evidence type="ECO:0000256" key="5">
    <source>
        <dbReference type="PROSITE-ProRule" id="PRU01240"/>
    </source>
</evidence>
<feature type="compositionally biased region" description="Low complexity" evidence="6">
    <location>
        <begin position="75"/>
        <end position="84"/>
    </location>
</feature>
<name>A0AAE0D3H9_COLKA</name>
<feature type="active site" description="Charge relay system" evidence="5">
    <location>
        <position position="401"/>
    </location>
</feature>
<dbReference type="GO" id="GO:0004252">
    <property type="term" value="F:serine-type endopeptidase activity"/>
    <property type="evidence" value="ECO:0007669"/>
    <property type="project" value="UniProtKB-UniRule"/>
</dbReference>
<dbReference type="PROSITE" id="PS00138">
    <property type="entry name" value="SUBTILASE_SER"/>
    <property type="match status" value="1"/>
</dbReference>
<keyword evidence="3 5" id="KW-0378">Hydrolase</keyword>
<dbReference type="Proteomes" id="UP001281614">
    <property type="component" value="Unassembled WGS sequence"/>
</dbReference>
<evidence type="ECO:0000256" key="2">
    <source>
        <dbReference type="ARBA" id="ARBA00022670"/>
    </source>
</evidence>
<accession>A0AAE0D3H9</accession>
<evidence type="ECO:0000256" key="1">
    <source>
        <dbReference type="ARBA" id="ARBA00011073"/>
    </source>
</evidence>
<evidence type="ECO:0000313" key="9">
    <source>
        <dbReference type="Proteomes" id="UP001281614"/>
    </source>
</evidence>
<sequence length="739" mass="76481">MYIEKHLLGLLAVLYLGSEAVIAHPHPQQPSQQKSAHYVDSVGNIKRGPLIARQQSHSLNTTRFIVPPLTDPPRSSTGISTTLTTSGVSTSASAVTSTIGGGAAVVAVIGATYVAGAGGATLLVGGIAHALSAGTAVAIRGGGPNGDVPEMETVSEPQQTQQDPEPTDPSFEATPSAGSAAGTPTPSFSVSRTSISVSLTSSASLPSSTETSLKYIILLRQDVKDETVQTIKNTLIQEAVPDSVAEVTRDSTGRVIFFTASITNTQADMVLRMAGVAAVAPDERVDEDVAVTESTPASSSLPASATGGALSPPTDAESNPANVILQYPARDELKVISQPPGAALADLPGYGYAAEAGKGVTIYVIDSGVFVKNPEWKDMPGSKSFIYTTGAEKDGYDRVNHGSCVASKANGPSFGTAKNADVVLVKLANPLTLSSILEAWVEVSNDVYLKNLAGKAVVSAAVGTKMEGYHPSTALAYKLLIQSLLADDIVVVSAAGNGRTKDVLGVNEYPSLLGQDTNVIVVGAVSNGGRPLHFSQGVGNEVTVHAPGEVRCANSYDARSQWRTGTSFAVPAVVGVIAVWLSQERYKDRLQVPGQVAGNVKSMLKDLAYPRAEDGPSVVWNGIDPRGYACVSDNNYNAKRQASDPPSSSAGSCQGVSAVSTSAAEPSSTAQSTPPPKPQWNESPAGFTKVLASDGTASASYDDTSDSASEGVTDNIEQWCLAKCTGESFQHVTAHQLRD</sequence>
<keyword evidence="9" id="KW-1185">Reference proteome</keyword>
<dbReference type="PROSITE" id="PS51892">
    <property type="entry name" value="SUBTILASE"/>
    <property type="match status" value="1"/>
</dbReference>
<evidence type="ECO:0000256" key="6">
    <source>
        <dbReference type="SAM" id="MobiDB-lite"/>
    </source>
</evidence>
<dbReference type="InterPro" id="IPR036852">
    <property type="entry name" value="Peptidase_S8/S53_dom_sf"/>
</dbReference>
<dbReference type="PRINTS" id="PR00723">
    <property type="entry name" value="SUBTILISIN"/>
</dbReference>
<feature type="region of interest" description="Disordered" evidence="6">
    <location>
        <begin position="64"/>
        <end position="84"/>
    </location>
</feature>
<gene>
    <name evidence="8" type="ORF">CKAH01_06566</name>
</gene>
<keyword evidence="7" id="KW-0732">Signal</keyword>
<comment type="similarity">
    <text evidence="1 5">Belongs to the peptidase S8 family.</text>
</comment>
<feature type="region of interest" description="Disordered" evidence="6">
    <location>
        <begin position="141"/>
        <end position="187"/>
    </location>
</feature>
<feature type="active site" description="Charge relay system" evidence="5">
    <location>
        <position position="567"/>
    </location>
</feature>
<keyword evidence="2 5" id="KW-0645">Protease</keyword>
<evidence type="ECO:0000256" key="4">
    <source>
        <dbReference type="ARBA" id="ARBA00022825"/>
    </source>
</evidence>
<dbReference type="PANTHER" id="PTHR43806:SF11">
    <property type="entry name" value="CEREVISIN-RELATED"/>
    <property type="match status" value="1"/>
</dbReference>
<feature type="active site" description="Charge relay system" evidence="5">
    <location>
        <position position="366"/>
    </location>
</feature>
<dbReference type="PROSITE" id="PS00136">
    <property type="entry name" value="SUBTILASE_ASP"/>
    <property type="match status" value="1"/>
</dbReference>